<sequence>MRIGHGYDVHRFGEGNFITLGGVQIPHTSGLVAHSDGDVVLHALADALLGAVALGDIGKHFPDTDPQFKGADSRALLRHVLGLVQQKGFKVGNVDATIIAQAPKMAPHIDAMRRVIAEDLQVELDQVNVKATTTERLGFVGREEGIAVHAVALLLPV</sequence>
<feature type="binding site" evidence="9">
    <location>
        <begin position="132"/>
        <end position="135"/>
    </location>
    <ligand>
        <name>4-CDP-2-C-methyl-D-erythritol 2-phosphate</name>
        <dbReference type="ChEBI" id="CHEBI:57919"/>
    </ligand>
</feature>
<evidence type="ECO:0000256" key="2">
    <source>
        <dbReference type="ARBA" id="ARBA00004709"/>
    </source>
</evidence>
<dbReference type="SUPFAM" id="SSF69765">
    <property type="entry name" value="IpsF-like"/>
    <property type="match status" value="1"/>
</dbReference>
<dbReference type="InterPro" id="IPR020555">
    <property type="entry name" value="MECDP_synthase_CS"/>
</dbReference>
<evidence type="ECO:0000256" key="7">
    <source>
        <dbReference type="ARBA" id="ARBA00023229"/>
    </source>
</evidence>
<feature type="binding site" evidence="9">
    <location>
        <begin position="34"/>
        <end position="35"/>
    </location>
    <ligand>
        <name>4-CDP-2-C-methyl-D-erythritol 2-phosphate</name>
        <dbReference type="ChEBI" id="CHEBI:57919"/>
    </ligand>
</feature>
<dbReference type="CDD" id="cd00554">
    <property type="entry name" value="MECDP_synthase"/>
    <property type="match status" value="1"/>
</dbReference>
<reference evidence="12 15" key="2">
    <citation type="submission" date="2020-10" db="EMBL/GenBank/DDBJ databases">
        <title>Genome sequences of Pseudomonas isolates.</title>
        <authorList>
            <person name="Wessels L."/>
            <person name="Reich F."/>
            <person name="Hammerl J."/>
        </authorList>
    </citation>
    <scope>NUCLEOTIDE SEQUENCE [LARGE SCALE GENOMIC DNA]</scope>
    <source>
        <strain evidence="12 15">20-MO00624-0</strain>
    </source>
</reference>
<evidence type="ECO:0000256" key="4">
    <source>
        <dbReference type="ARBA" id="ARBA00011233"/>
    </source>
</evidence>
<feature type="binding site" evidence="9">
    <location>
        <position position="139"/>
    </location>
    <ligand>
        <name>4-CDP-2-C-methyl-D-erythritol 2-phosphate</name>
        <dbReference type="ChEBI" id="CHEBI:57919"/>
    </ligand>
</feature>
<comment type="pathway">
    <text evidence="2 9">Isoprenoid biosynthesis; isopentenyl diphosphate biosynthesis via DXP pathway; isopentenyl diphosphate from 1-deoxy-D-xylulose 5-phosphate: step 4/6.</text>
</comment>
<comment type="cofactor">
    <cofactor evidence="9">
        <name>a divalent metal cation</name>
        <dbReference type="ChEBI" id="CHEBI:60240"/>
    </cofactor>
    <text evidence="9">Binds 1 divalent metal cation per subunit.</text>
</comment>
<dbReference type="NCBIfam" id="TIGR00151">
    <property type="entry name" value="ispF"/>
    <property type="match status" value="1"/>
</dbReference>
<dbReference type="UniPathway" id="UPA00056">
    <property type="reaction ID" value="UER00095"/>
</dbReference>
<accession>A0A2X2CRX0</accession>
<feature type="binding site" evidence="9">
    <location>
        <position position="142"/>
    </location>
    <ligand>
        <name>4-CDP-2-C-methyl-D-erythritol 2-phosphate</name>
        <dbReference type="ChEBI" id="CHEBI:57919"/>
    </ligand>
</feature>
<keyword evidence="15" id="KW-1185">Reference proteome</keyword>
<feature type="site" description="Transition state stabilizer" evidence="9">
    <location>
        <position position="133"/>
    </location>
</feature>
<evidence type="ECO:0000256" key="8">
    <source>
        <dbReference type="ARBA" id="ARBA00023239"/>
    </source>
</evidence>
<dbReference type="PROSITE" id="PS01350">
    <property type="entry name" value="ISPF"/>
    <property type="match status" value="1"/>
</dbReference>
<dbReference type="EC" id="4.6.1.12" evidence="5 9"/>
<feature type="domain" description="2-C-methyl-D-erythritol 2,4-cyclodiphosphate synthase" evidence="11">
    <location>
        <begin position="1"/>
        <end position="154"/>
    </location>
</feature>
<evidence type="ECO:0000259" key="11">
    <source>
        <dbReference type="Pfam" id="PF02542"/>
    </source>
</evidence>
<dbReference type="Proteomes" id="UP000626180">
    <property type="component" value="Unassembled WGS sequence"/>
</dbReference>
<organism evidence="13 14">
    <name type="scientific">Pseudomonas luteola</name>
    <dbReference type="NCBI Taxonomy" id="47886"/>
    <lineage>
        <taxon>Bacteria</taxon>
        <taxon>Pseudomonadati</taxon>
        <taxon>Pseudomonadota</taxon>
        <taxon>Gammaproteobacteria</taxon>
        <taxon>Pseudomonadales</taxon>
        <taxon>Pseudomonadaceae</taxon>
        <taxon>Pseudomonas</taxon>
    </lineage>
</organism>
<comment type="subunit">
    <text evidence="4 9">Homotrimer.</text>
</comment>
<feature type="site" description="Transition state stabilizer" evidence="9">
    <location>
        <position position="34"/>
    </location>
</feature>
<protein>
    <recommendedName>
        <fullName evidence="5 9">2-C-methyl-D-erythritol 2,4-cyclodiphosphate synthase</fullName>
        <shortName evidence="9">MECDP-synthase</shortName>
        <shortName evidence="9">MECPP-synthase</shortName>
        <shortName evidence="9">MECPS</shortName>
        <ecNumber evidence="5 9">4.6.1.12</ecNumber>
    </recommendedName>
</protein>
<dbReference type="GO" id="GO:0046872">
    <property type="term" value="F:metal ion binding"/>
    <property type="evidence" value="ECO:0007669"/>
    <property type="project" value="UniProtKB-KW"/>
</dbReference>
<dbReference type="RefSeq" id="WP_010797404.1">
    <property type="nucleotide sequence ID" value="NZ_CP044086.1"/>
</dbReference>
<dbReference type="InterPro" id="IPR036571">
    <property type="entry name" value="MECDP_synthase_sf"/>
</dbReference>
<feature type="binding site" evidence="9">
    <location>
        <position position="10"/>
    </location>
    <ligand>
        <name>a divalent metal cation</name>
        <dbReference type="ChEBI" id="CHEBI:60240"/>
    </ligand>
</feature>
<dbReference type="GeneID" id="300267141"/>
<evidence type="ECO:0000256" key="6">
    <source>
        <dbReference type="ARBA" id="ARBA00022723"/>
    </source>
</evidence>
<dbReference type="GO" id="GO:0008685">
    <property type="term" value="F:2-C-methyl-D-erythritol 2,4-cyclodiphosphate synthase activity"/>
    <property type="evidence" value="ECO:0007669"/>
    <property type="project" value="UniProtKB-UniRule"/>
</dbReference>
<feature type="binding site" evidence="9">
    <location>
        <position position="8"/>
    </location>
    <ligand>
        <name>a divalent metal cation</name>
        <dbReference type="ChEBI" id="CHEBI:60240"/>
    </ligand>
</feature>
<feature type="binding site" evidence="9">
    <location>
        <begin position="8"/>
        <end position="10"/>
    </location>
    <ligand>
        <name>4-CDP-2-C-methyl-D-erythritol 2-phosphate</name>
        <dbReference type="ChEBI" id="CHEBI:57919"/>
    </ligand>
</feature>
<evidence type="ECO:0000256" key="9">
    <source>
        <dbReference type="HAMAP-Rule" id="MF_00107"/>
    </source>
</evidence>
<dbReference type="InterPro" id="IPR003526">
    <property type="entry name" value="MECDP_synthase"/>
</dbReference>
<keyword evidence="7 9" id="KW-0414">Isoprene biosynthesis</keyword>
<evidence type="ECO:0000256" key="3">
    <source>
        <dbReference type="ARBA" id="ARBA00008480"/>
    </source>
</evidence>
<dbReference type="FunFam" id="3.30.1330.50:FF:000001">
    <property type="entry name" value="2-C-methyl-D-erythritol 2,4-cyclodiphosphate synthase"/>
    <property type="match status" value="1"/>
</dbReference>
<comment type="function">
    <text evidence="9">Involved in the biosynthesis of isopentenyl diphosphate (IPP) and dimethylallyl diphosphate (DMAPP), two major building blocks of isoprenoid compounds. Catalyzes the conversion of 4-diphosphocytidyl-2-C-methyl-D-erythritol 2-phosphate (CDP-ME2P) to 2-C-methyl-D-erythritol 2,4-cyclodiphosphate (ME-CPP) with a corresponding release of cytidine 5-monophosphate (CMP).</text>
</comment>
<evidence type="ECO:0000256" key="10">
    <source>
        <dbReference type="RuleBase" id="RU004395"/>
    </source>
</evidence>
<evidence type="ECO:0000256" key="5">
    <source>
        <dbReference type="ARBA" id="ARBA00012579"/>
    </source>
</evidence>
<dbReference type="GO" id="GO:0019288">
    <property type="term" value="P:isopentenyl diphosphate biosynthetic process, methylerythritol 4-phosphate pathway"/>
    <property type="evidence" value="ECO:0007669"/>
    <property type="project" value="UniProtKB-UniRule"/>
</dbReference>
<keyword evidence="6 9" id="KW-0479">Metal-binding</keyword>
<feature type="binding site" evidence="9">
    <location>
        <begin position="61"/>
        <end position="65"/>
    </location>
    <ligand>
        <name>4-CDP-2-C-methyl-D-erythritol 2-phosphate</name>
        <dbReference type="ChEBI" id="CHEBI:57919"/>
    </ligand>
</feature>
<evidence type="ECO:0000313" key="14">
    <source>
        <dbReference type="Proteomes" id="UP000250443"/>
    </source>
</evidence>
<dbReference type="AlphaFoldDB" id="A0A2X2CRX0"/>
<feature type="binding site" evidence="9">
    <location>
        <position position="42"/>
    </location>
    <ligand>
        <name>a divalent metal cation</name>
        <dbReference type="ChEBI" id="CHEBI:60240"/>
    </ligand>
</feature>
<dbReference type="PANTHER" id="PTHR43181:SF1">
    <property type="entry name" value="2-C-METHYL-D-ERYTHRITOL 2,4-CYCLODIPHOSPHATE SYNTHASE, CHLOROPLASTIC"/>
    <property type="match status" value="1"/>
</dbReference>
<dbReference type="GO" id="GO:0016114">
    <property type="term" value="P:terpenoid biosynthetic process"/>
    <property type="evidence" value="ECO:0007669"/>
    <property type="project" value="InterPro"/>
</dbReference>
<dbReference type="Gene3D" id="3.30.1330.50">
    <property type="entry name" value="2-C-methyl-D-erythritol 2,4-cyclodiphosphate synthase"/>
    <property type="match status" value="1"/>
</dbReference>
<keyword evidence="8 9" id="KW-0456">Lyase</keyword>
<dbReference type="EMBL" id="UAUF01000013">
    <property type="protein sequence ID" value="SPZ09944.1"/>
    <property type="molecule type" value="Genomic_DNA"/>
</dbReference>
<dbReference type="PANTHER" id="PTHR43181">
    <property type="entry name" value="2-C-METHYL-D-ERYTHRITOL 2,4-CYCLODIPHOSPHATE SYNTHASE, CHLOROPLASTIC"/>
    <property type="match status" value="1"/>
</dbReference>
<feature type="binding site" evidence="9">
    <location>
        <begin position="100"/>
        <end position="106"/>
    </location>
    <ligand>
        <name>4-CDP-2-C-methyl-D-erythritol 2-phosphate</name>
        <dbReference type="ChEBI" id="CHEBI:57919"/>
    </ligand>
</feature>
<feature type="binding site" evidence="9">
    <location>
        <begin position="56"/>
        <end position="58"/>
    </location>
    <ligand>
        <name>4-CDP-2-C-methyl-D-erythritol 2-phosphate</name>
        <dbReference type="ChEBI" id="CHEBI:57919"/>
    </ligand>
</feature>
<dbReference type="Proteomes" id="UP000250443">
    <property type="component" value="Unassembled WGS sequence"/>
</dbReference>
<comment type="catalytic activity">
    <reaction evidence="1 9 10">
        <text>4-CDP-2-C-methyl-D-erythritol 2-phosphate = 2-C-methyl-D-erythritol 2,4-cyclic diphosphate + CMP</text>
        <dbReference type="Rhea" id="RHEA:23864"/>
        <dbReference type="ChEBI" id="CHEBI:57919"/>
        <dbReference type="ChEBI" id="CHEBI:58483"/>
        <dbReference type="ChEBI" id="CHEBI:60377"/>
        <dbReference type="EC" id="4.6.1.12"/>
    </reaction>
</comment>
<evidence type="ECO:0000313" key="15">
    <source>
        <dbReference type="Proteomes" id="UP000626180"/>
    </source>
</evidence>
<proteinExistence type="inferred from homology"/>
<evidence type="ECO:0000256" key="1">
    <source>
        <dbReference type="ARBA" id="ARBA00000200"/>
    </source>
</evidence>
<evidence type="ECO:0000313" key="13">
    <source>
        <dbReference type="EMBL" id="SPZ09944.1"/>
    </source>
</evidence>
<dbReference type="HAMAP" id="MF_00107">
    <property type="entry name" value="IspF"/>
    <property type="match status" value="1"/>
</dbReference>
<dbReference type="Pfam" id="PF02542">
    <property type="entry name" value="YgbB"/>
    <property type="match status" value="1"/>
</dbReference>
<dbReference type="EMBL" id="JADMCD010000001">
    <property type="protein sequence ID" value="MBF8639294.1"/>
    <property type="molecule type" value="Genomic_DNA"/>
</dbReference>
<name>A0A2X2CRX0_PSELU</name>
<reference evidence="13 14" key="1">
    <citation type="submission" date="2018-06" db="EMBL/GenBank/DDBJ databases">
        <authorList>
            <consortium name="Pathogen Informatics"/>
            <person name="Doyle S."/>
        </authorList>
    </citation>
    <scope>NUCLEOTIDE SEQUENCE [LARGE SCALE GENOMIC DNA]</scope>
    <source>
        <strain evidence="13 14">NCTC11842</strain>
    </source>
</reference>
<gene>
    <name evidence="9 13" type="primary">ispF</name>
    <name evidence="12" type="ORF">IRZ65_01180</name>
    <name evidence="13" type="ORF">NCTC11842_03529</name>
</gene>
<comment type="similarity">
    <text evidence="3 9 10">Belongs to the IspF family.</text>
</comment>
<evidence type="ECO:0000313" key="12">
    <source>
        <dbReference type="EMBL" id="MBF8639294.1"/>
    </source>
</evidence>